<dbReference type="RefSeq" id="WP_011012986.1">
    <property type="nucleotide sequence ID" value="NC_003413.1"/>
</dbReference>
<evidence type="ECO:0000259" key="2">
    <source>
        <dbReference type="Pfam" id="PF02517"/>
    </source>
</evidence>
<name>A0A5C0XRF8_PYRFU</name>
<dbReference type="AlphaFoldDB" id="A0A5C0XRF8"/>
<keyword evidence="3" id="KW-0645">Protease</keyword>
<dbReference type="Proteomes" id="UP000324354">
    <property type="component" value="Chromosome"/>
</dbReference>
<keyword evidence="1" id="KW-0812">Transmembrane</keyword>
<sequence>MMKEYVAPLILLPLSFIPILARTFYFWVVLVVIFYLIIPTIIYQLLGITPREVGFRTPNSLRSTELLLVFAFLLGFAGLAIPEMRNYYPIFSYSSALDFALKEILIGVVMFAHEAFFRGFLLFPIAKKSPTIGIIFQDIPYTIIHVGKPTIEIPYSFIAGIIFAKIDLKEESIVPSFLVHWIGSLFFDILCSIT</sequence>
<dbReference type="NCBIfam" id="NF040590">
    <property type="entry name" value="Pyro_CPBP_1"/>
    <property type="match status" value="1"/>
</dbReference>
<evidence type="ECO:0000256" key="1">
    <source>
        <dbReference type="SAM" id="Phobius"/>
    </source>
</evidence>
<dbReference type="GO" id="GO:0004175">
    <property type="term" value="F:endopeptidase activity"/>
    <property type="evidence" value="ECO:0007669"/>
    <property type="project" value="UniProtKB-ARBA"/>
</dbReference>
<dbReference type="EMBL" id="CP023154">
    <property type="protein sequence ID" value="QEK79447.1"/>
    <property type="molecule type" value="Genomic_DNA"/>
</dbReference>
<dbReference type="Pfam" id="PF02517">
    <property type="entry name" value="Rce1-like"/>
    <property type="match status" value="1"/>
</dbReference>
<reference evidence="3 4" key="1">
    <citation type="submission" date="2017-08" db="EMBL/GenBank/DDBJ databases">
        <title>Resequencing and Reannotation of the genome of Pyrococcus furiosus type strain DSM3638.</title>
        <authorList>
            <person name="Reichelt R.M."/>
            <person name="Bunk B."/>
        </authorList>
    </citation>
    <scope>NUCLEOTIDE SEQUENCE [LARGE SCALE GENOMIC DNA]</scope>
    <source>
        <strain evidence="3 4">DSM 3638</strain>
    </source>
</reference>
<dbReference type="GeneID" id="41713666"/>
<dbReference type="InterPro" id="IPR003675">
    <property type="entry name" value="Rce1/LyrA-like_dom"/>
</dbReference>
<dbReference type="GO" id="GO:0080120">
    <property type="term" value="P:CAAX-box protein maturation"/>
    <property type="evidence" value="ECO:0007669"/>
    <property type="project" value="UniProtKB-ARBA"/>
</dbReference>
<organism evidence="3 4">
    <name type="scientific">Pyrococcus furiosus (strain ATCC 43587 / DSM 3638 / JCM 8422 / Vc1)</name>
    <dbReference type="NCBI Taxonomy" id="186497"/>
    <lineage>
        <taxon>Archaea</taxon>
        <taxon>Methanobacteriati</taxon>
        <taxon>Methanobacteriota</taxon>
        <taxon>Thermococci</taxon>
        <taxon>Thermococcales</taxon>
        <taxon>Thermococcaceae</taxon>
        <taxon>Pyrococcus</taxon>
    </lineage>
</organism>
<gene>
    <name evidence="3" type="ORF">PFDSM3638_09285</name>
</gene>
<evidence type="ECO:0000313" key="3">
    <source>
        <dbReference type="EMBL" id="QEK79447.1"/>
    </source>
</evidence>
<feature type="transmembrane region" description="Helical" evidence="1">
    <location>
        <begin position="24"/>
        <end position="46"/>
    </location>
</feature>
<keyword evidence="1" id="KW-0472">Membrane</keyword>
<accession>A0A5C0XRF8</accession>
<keyword evidence="1" id="KW-1133">Transmembrane helix</keyword>
<protein>
    <submittedName>
        <fullName evidence="3">CPBP family intramembrane metalloprotease</fullName>
    </submittedName>
</protein>
<evidence type="ECO:0000313" key="4">
    <source>
        <dbReference type="Proteomes" id="UP000324354"/>
    </source>
</evidence>
<feature type="transmembrane region" description="Helical" evidence="1">
    <location>
        <begin position="66"/>
        <end position="84"/>
    </location>
</feature>
<dbReference type="GeneID" id="13301335"/>
<proteinExistence type="predicted"/>
<dbReference type="GO" id="GO:0008237">
    <property type="term" value="F:metallopeptidase activity"/>
    <property type="evidence" value="ECO:0007669"/>
    <property type="project" value="UniProtKB-KW"/>
</dbReference>
<dbReference type="PIRSF" id="PIRSF019711">
    <property type="entry name" value="Memb_prtease_arc_prd"/>
    <property type="match status" value="1"/>
</dbReference>
<keyword evidence="3" id="KW-0378">Hydrolase</keyword>
<feature type="transmembrane region" description="Helical" evidence="1">
    <location>
        <begin position="104"/>
        <end position="126"/>
    </location>
</feature>
<dbReference type="GO" id="GO:0006508">
    <property type="term" value="P:proteolysis"/>
    <property type="evidence" value="ECO:0007669"/>
    <property type="project" value="UniProtKB-KW"/>
</dbReference>
<dbReference type="InterPro" id="IPR016765">
    <property type="entry name" value="M_metal-dep_Prtase_arc_prd"/>
</dbReference>
<keyword evidence="3" id="KW-0482">Metalloprotease</keyword>
<dbReference type="OrthoDB" id="86156at2157"/>
<feature type="domain" description="CAAX prenyl protease 2/Lysostaphin resistance protein A-like" evidence="2">
    <location>
        <begin position="107"/>
        <end position="183"/>
    </location>
</feature>